<dbReference type="InterPro" id="IPR006650">
    <property type="entry name" value="A/AMP_deam_AS"/>
</dbReference>
<keyword evidence="3" id="KW-0479">Metal-binding</keyword>
<dbReference type="Proteomes" id="UP000622552">
    <property type="component" value="Unassembled WGS sequence"/>
</dbReference>
<dbReference type="GO" id="GO:0046872">
    <property type="term" value="F:metal ion binding"/>
    <property type="evidence" value="ECO:0007669"/>
    <property type="project" value="UniProtKB-KW"/>
</dbReference>
<proteinExistence type="inferred from homology"/>
<keyword evidence="8" id="KW-1185">Reference proteome</keyword>
<dbReference type="Gene3D" id="3.20.20.140">
    <property type="entry name" value="Metal-dependent hydrolases"/>
    <property type="match status" value="1"/>
</dbReference>
<dbReference type="PROSITE" id="PS00485">
    <property type="entry name" value="A_DEAMINASE"/>
    <property type="match status" value="1"/>
</dbReference>
<dbReference type="Pfam" id="PF00962">
    <property type="entry name" value="A_deaminase"/>
    <property type="match status" value="1"/>
</dbReference>
<evidence type="ECO:0000313" key="8">
    <source>
        <dbReference type="Proteomes" id="UP000622552"/>
    </source>
</evidence>
<sequence length="317" mass="33200">MRDLYALPKAHLHLHLTGSMRPDTLAEWAARDGLRLPAPMPADQVHGWADFQDRYDTARAVVRSAPDIARLVREAAETDAADGAGWLELQVDPTSYAARLGSAEAVLEAVLAGVSEAPIPVGVVIAASWGADPGHAERLARLAAATPGVVGFGLSNDERLGKVGDFAAACRIAADAGLRIVPHAGFYEPAAHVRDCVEVLGAHRVGHAVTAATCADTLAVLAERRVAVELCPTSYPPLGVAWDLFALLDAGVPVALGTDDPLLFEVGLAGEYQIARDLGCDDVTLAQLARDSIVHSAAPGEVRQVLLEGVDAWLSEG</sequence>
<evidence type="ECO:0000256" key="1">
    <source>
        <dbReference type="ARBA" id="ARBA00001947"/>
    </source>
</evidence>
<dbReference type="InterPro" id="IPR006330">
    <property type="entry name" value="Ado/ade_deaminase"/>
</dbReference>
<dbReference type="GO" id="GO:0016814">
    <property type="term" value="F:hydrolase activity, acting on carbon-nitrogen (but not peptide) bonds, in cyclic amidines"/>
    <property type="evidence" value="ECO:0007669"/>
    <property type="project" value="UniProtKB-ARBA"/>
</dbReference>
<evidence type="ECO:0000256" key="4">
    <source>
        <dbReference type="ARBA" id="ARBA00022801"/>
    </source>
</evidence>
<organism evidence="7 8">
    <name type="scientific">Longispora fulva</name>
    <dbReference type="NCBI Taxonomy" id="619741"/>
    <lineage>
        <taxon>Bacteria</taxon>
        <taxon>Bacillati</taxon>
        <taxon>Actinomycetota</taxon>
        <taxon>Actinomycetes</taxon>
        <taxon>Micromonosporales</taxon>
        <taxon>Micromonosporaceae</taxon>
        <taxon>Longispora</taxon>
    </lineage>
</organism>
<keyword evidence="4 7" id="KW-0378">Hydrolase</keyword>
<gene>
    <name evidence="7" type="ORF">IW245_007670</name>
</gene>
<dbReference type="AlphaFoldDB" id="A0A8J7GN50"/>
<keyword evidence="5" id="KW-0862">Zinc</keyword>
<feature type="domain" description="Adenosine deaminase" evidence="6">
    <location>
        <begin position="8"/>
        <end position="313"/>
    </location>
</feature>
<protein>
    <submittedName>
        <fullName evidence="7">Adenosine deaminase</fullName>
        <ecNumber evidence="7">3.5.4.4</ecNumber>
    </submittedName>
</protein>
<evidence type="ECO:0000313" key="7">
    <source>
        <dbReference type="EMBL" id="MBG6141476.1"/>
    </source>
</evidence>
<dbReference type="EC" id="3.5.4.4" evidence="7"/>
<dbReference type="InterPro" id="IPR032466">
    <property type="entry name" value="Metal_Hydrolase"/>
</dbReference>
<dbReference type="GO" id="GO:0009168">
    <property type="term" value="P:purine ribonucleoside monophosphate biosynthetic process"/>
    <property type="evidence" value="ECO:0007669"/>
    <property type="project" value="InterPro"/>
</dbReference>
<dbReference type="PANTHER" id="PTHR43114:SF6">
    <property type="entry name" value="ADENINE DEAMINASE"/>
    <property type="match status" value="1"/>
</dbReference>
<evidence type="ECO:0000256" key="5">
    <source>
        <dbReference type="ARBA" id="ARBA00022833"/>
    </source>
</evidence>
<comment type="caution">
    <text evidence="7">The sequence shown here is derived from an EMBL/GenBank/DDBJ whole genome shotgun (WGS) entry which is preliminary data.</text>
</comment>
<evidence type="ECO:0000256" key="3">
    <source>
        <dbReference type="ARBA" id="ARBA00022723"/>
    </source>
</evidence>
<dbReference type="InterPro" id="IPR001365">
    <property type="entry name" value="A_deaminase_dom"/>
</dbReference>
<dbReference type="SUPFAM" id="SSF51556">
    <property type="entry name" value="Metallo-dependent hydrolases"/>
    <property type="match status" value="1"/>
</dbReference>
<comment type="similarity">
    <text evidence="2">Belongs to the metallo-dependent hydrolases superfamily. Adenosine and AMP deaminases family.</text>
</comment>
<reference evidence="7" key="1">
    <citation type="submission" date="2020-11" db="EMBL/GenBank/DDBJ databases">
        <title>Sequencing the genomes of 1000 actinobacteria strains.</title>
        <authorList>
            <person name="Klenk H.-P."/>
        </authorList>
    </citation>
    <scope>NUCLEOTIDE SEQUENCE</scope>
    <source>
        <strain evidence="7">DSM 45356</strain>
    </source>
</reference>
<dbReference type="GO" id="GO:0019239">
    <property type="term" value="F:deaminase activity"/>
    <property type="evidence" value="ECO:0007669"/>
    <property type="project" value="InterPro"/>
</dbReference>
<accession>A0A8J7GN50</accession>
<name>A0A8J7GN50_9ACTN</name>
<evidence type="ECO:0000256" key="2">
    <source>
        <dbReference type="ARBA" id="ARBA00006676"/>
    </source>
</evidence>
<evidence type="ECO:0000259" key="6">
    <source>
        <dbReference type="Pfam" id="PF00962"/>
    </source>
</evidence>
<comment type="cofactor">
    <cofactor evidence="1">
        <name>Zn(2+)</name>
        <dbReference type="ChEBI" id="CHEBI:29105"/>
    </cofactor>
</comment>
<dbReference type="NCBIfam" id="TIGR01430">
    <property type="entry name" value="aden_deam"/>
    <property type="match status" value="1"/>
</dbReference>
<dbReference type="RefSeq" id="WP_233472976.1">
    <property type="nucleotide sequence ID" value="NZ_BONS01000013.1"/>
</dbReference>
<dbReference type="PANTHER" id="PTHR43114">
    <property type="entry name" value="ADENINE DEAMINASE"/>
    <property type="match status" value="1"/>
</dbReference>
<dbReference type="EMBL" id="JADOUF010000001">
    <property type="protein sequence ID" value="MBG6141476.1"/>
    <property type="molecule type" value="Genomic_DNA"/>
</dbReference>